<dbReference type="EC" id="2.1.1.199" evidence="1"/>
<gene>
    <name evidence="1" type="primary">mraW</name>
    <name evidence="1" type="ORF">D3873_08340</name>
</gene>
<accession>A0A385YTR9</accession>
<dbReference type="PANTHER" id="PTHR35276">
    <property type="entry name" value="S-ADENOSYL-L-METHIONINE-DEPENDENT METHYLTRANSFERASES SUPERFAMILY PROTEIN"/>
    <property type="match status" value="1"/>
</dbReference>
<organism evidence="1 2">
    <name type="scientific">Paenisporosarcina cavernae</name>
    <dbReference type="NCBI Taxonomy" id="2320858"/>
    <lineage>
        <taxon>Bacteria</taxon>
        <taxon>Bacillati</taxon>
        <taxon>Bacillota</taxon>
        <taxon>Bacilli</taxon>
        <taxon>Bacillales</taxon>
        <taxon>Caryophanaceae</taxon>
        <taxon>Paenisporosarcina</taxon>
    </lineage>
</organism>
<evidence type="ECO:0000313" key="2">
    <source>
        <dbReference type="Proteomes" id="UP000265725"/>
    </source>
</evidence>
<sequence length="182" mass="20537">MQTVIQFARNILEEIVLTGDTVIDATIGNGHDTLFLSTLVGQQGTVWGFDIQEKAIQETSSRLKDFTGDLHLIHNSHESIDSYIEGEVKAVMFNLGYLPGSDHETITRAPSTIQALKKSMQLLQKGGRITIVLYDGHDGGLEETNEVIKFCEQLNQREFHVLKYQFINQQNHPPFLLALEKR</sequence>
<keyword evidence="2" id="KW-1185">Reference proteome</keyword>
<dbReference type="EMBL" id="CP032418">
    <property type="protein sequence ID" value="AYC29901.1"/>
    <property type="molecule type" value="Genomic_DNA"/>
</dbReference>
<dbReference type="OrthoDB" id="9792989at2"/>
<evidence type="ECO:0000313" key="1">
    <source>
        <dbReference type="EMBL" id="AYC29901.1"/>
    </source>
</evidence>
<dbReference type="SUPFAM" id="SSF53335">
    <property type="entry name" value="S-adenosyl-L-methionine-dependent methyltransferases"/>
    <property type="match status" value="1"/>
</dbReference>
<dbReference type="RefSeq" id="WP_119883637.1">
    <property type="nucleotide sequence ID" value="NZ_CP032418.1"/>
</dbReference>
<dbReference type="Gene3D" id="3.40.50.150">
    <property type="entry name" value="Vaccinia Virus protein VP39"/>
    <property type="match status" value="1"/>
</dbReference>
<proteinExistence type="predicted"/>
<dbReference type="KEGG" id="paek:D3873_08340"/>
<dbReference type="InterPro" id="IPR029063">
    <property type="entry name" value="SAM-dependent_MTases_sf"/>
</dbReference>
<dbReference type="AlphaFoldDB" id="A0A385YTR9"/>
<dbReference type="PANTHER" id="PTHR35276:SF1">
    <property type="entry name" value="TRNA (MNM(5)S(2)U34)-METHYLTRANSFERASE, CHLOROPLASTIC"/>
    <property type="match status" value="1"/>
</dbReference>
<dbReference type="Proteomes" id="UP000265725">
    <property type="component" value="Chromosome"/>
</dbReference>
<protein>
    <submittedName>
        <fullName evidence="1">16S rRNA (Cytosine(1402)-N(4))-methyltransferase</fullName>
        <ecNumber evidence="1">2.1.1.199</ecNumber>
    </submittedName>
</protein>
<keyword evidence="1" id="KW-0489">Methyltransferase</keyword>
<name>A0A385YTR9_9BACL</name>
<dbReference type="Pfam" id="PF06962">
    <property type="entry name" value="rRNA_methylase"/>
    <property type="match status" value="1"/>
</dbReference>
<reference evidence="2" key="1">
    <citation type="submission" date="2018-09" db="EMBL/GenBank/DDBJ databases">
        <authorList>
            <person name="Zhu H."/>
        </authorList>
    </citation>
    <scope>NUCLEOTIDE SEQUENCE [LARGE SCALE GENOMIC DNA]</scope>
    <source>
        <strain evidence="2">K2R23-3</strain>
    </source>
</reference>
<dbReference type="GO" id="GO:0032259">
    <property type="term" value="P:methylation"/>
    <property type="evidence" value="ECO:0007669"/>
    <property type="project" value="UniProtKB-KW"/>
</dbReference>
<dbReference type="GO" id="GO:0008168">
    <property type="term" value="F:methyltransferase activity"/>
    <property type="evidence" value="ECO:0007669"/>
    <property type="project" value="UniProtKB-KW"/>
</dbReference>
<keyword evidence="1" id="KW-0808">Transferase</keyword>
<dbReference type="InterPro" id="IPR010719">
    <property type="entry name" value="MnmM_MeTrfase"/>
</dbReference>